<dbReference type="AlphaFoldDB" id="A0A318Y0I8"/>
<sequence length="337" mass="39143">FDIQEQKETESDVLLEEILCINCKKPMKGDDKKWYCECGMTVWKVTSGKLLSPVHLKQLMEQGQTEILKFISKKNKPFKTRLAVNDTRVEFDFDTGSGEGDESSRYMALDRKEIRVRVESAQPGIVDLTIESIDMPRFFQRINFGLGSTREAECMGIIVAADYARFYIPEYGEKTMRIQVNSEEFSSYILRETKPRDKEMQFLIQFAWKKLNEFRAFEAVYTPKRRRKTDGGNVSRKFPFGIFPWLEKVIESQGQEENIRVFLPHNPAVYRQFKASFHVAQLLEVDDDEYLIYEVPIELERALDTWFSMVAGSTSDTIKINTESEGSKTNEAKYPAE</sequence>
<gene>
    <name evidence="1" type="ORF">LY28_03737</name>
</gene>
<name>A0A318Y0I8_9FIRM</name>
<dbReference type="Pfam" id="PF13342">
    <property type="entry name" value="Toprim_Crpt"/>
    <property type="match status" value="1"/>
</dbReference>
<dbReference type="InterPro" id="IPR025589">
    <property type="entry name" value="Toprim_C_rpt"/>
</dbReference>
<evidence type="ECO:0000313" key="1">
    <source>
        <dbReference type="EMBL" id="PYG84234.1"/>
    </source>
</evidence>
<keyword evidence="1" id="KW-0413">Isomerase</keyword>
<feature type="non-terminal residue" evidence="1">
    <location>
        <position position="1"/>
    </location>
</feature>
<organism evidence="1 2">
    <name type="scientific">Ruminiclostridium sufflavum DSM 19573</name>
    <dbReference type="NCBI Taxonomy" id="1121337"/>
    <lineage>
        <taxon>Bacteria</taxon>
        <taxon>Bacillati</taxon>
        <taxon>Bacillota</taxon>
        <taxon>Clostridia</taxon>
        <taxon>Eubacteriales</taxon>
        <taxon>Oscillospiraceae</taxon>
        <taxon>Ruminiclostridium</taxon>
    </lineage>
</organism>
<keyword evidence="2" id="KW-1185">Reference proteome</keyword>
<proteinExistence type="predicted"/>
<dbReference type="GO" id="GO:0016853">
    <property type="term" value="F:isomerase activity"/>
    <property type="evidence" value="ECO:0007669"/>
    <property type="project" value="UniProtKB-KW"/>
</dbReference>
<accession>A0A318Y0I8</accession>
<evidence type="ECO:0000313" key="2">
    <source>
        <dbReference type="Proteomes" id="UP000248132"/>
    </source>
</evidence>
<protein>
    <submittedName>
        <fullName evidence="1">Topoisomerase-like protein</fullName>
    </submittedName>
</protein>
<comment type="caution">
    <text evidence="1">The sequence shown here is derived from an EMBL/GenBank/DDBJ whole genome shotgun (WGS) entry which is preliminary data.</text>
</comment>
<dbReference type="Proteomes" id="UP000248132">
    <property type="component" value="Unassembled WGS sequence"/>
</dbReference>
<dbReference type="EMBL" id="QKMR01000039">
    <property type="protein sequence ID" value="PYG84234.1"/>
    <property type="molecule type" value="Genomic_DNA"/>
</dbReference>
<reference evidence="1 2" key="1">
    <citation type="submission" date="2018-06" db="EMBL/GenBank/DDBJ databases">
        <title>Genomic Encyclopedia of Type Strains, Phase I: the one thousand microbial genomes (KMG-I) project.</title>
        <authorList>
            <person name="Kyrpides N."/>
        </authorList>
    </citation>
    <scope>NUCLEOTIDE SEQUENCE [LARGE SCALE GENOMIC DNA]</scope>
    <source>
        <strain evidence="1 2">DSM 19573</strain>
    </source>
</reference>
<dbReference type="RefSeq" id="WP_242981428.1">
    <property type="nucleotide sequence ID" value="NZ_QKMR01000039.1"/>
</dbReference>